<gene>
    <name evidence="7" type="ORF">FEN17_14680</name>
</gene>
<dbReference type="PANTHER" id="PTHR33546:SF1">
    <property type="entry name" value="LARGE, MULTIFUNCTIONAL SECRETED PROTEIN"/>
    <property type="match status" value="1"/>
</dbReference>
<dbReference type="InterPro" id="IPR011989">
    <property type="entry name" value="ARM-like"/>
</dbReference>
<keyword evidence="3 4" id="KW-0408">Iron</keyword>
<reference evidence="7 8" key="1">
    <citation type="submission" date="2019-05" db="EMBL/GenBank/DDBJ databases">
        <authorList>
            <person name="Qu J.-H."/>
        </authorList>
    </citation>
    <scope>NUCLEOTIDE SEQUENCE [LARGE SCALE GENOMIC DNA]</scope>
    <source>
        <strain evidence="7 8">T17</strain>
    </source>
</reference>
<keyword evidence="5" id="KW-0732">Signal</keyword>
<dbReference type="PANTHER" id="PTHR33546">
    <property type="entry name" value="LARGE, MULTIFUNCTIONAL SECRETED PROTEIN-RELATED"/>
    <property type="match status" value="1"/>
</dbReference>
<feature type="domain" description="Cytochrome c" evidence="6">
    <location>
        <begin position="1057"/>
        <end position="1190"/>
    </location>
</feature>
<dbReference type="GO" id="GO:0009055">
    <property type="term" value="F:electron transfer activity"/>
    <property type="evidence" value="ECO:0007669"/>
    <property type="project" value="InterPro"/>
</dbReference>
<dbReference type="InterPro" id="IPR036909">
    <property type="entry name" value="Cyt_c-like_dom_sf"/>
</dbReference>
<dbReference type="AlphaFoldDB" id="A0A5R9KWU3"/>
<dbReference type="SUPFAM" id="SSF46626">
    <property type="entry name" value="Cytochrome c"/>
    <property type="match status" value="1"/>
</dbReference>
<organism evidence="7 8">
    <name type="scientific">Dyadobacter luticola</name>
    <dbReference type="NCBI Taxonomy" id="1979387"/>
    <lineage>
        <taxon>Bacteria</taxon>
        <taxon>Pseudomonadati</taxon>
        <taxon>Bacteroidota</taxon>
        <taxon>Cytophagia</taxon>
        <taxon>Cytophagales</taxon>
        <taxon>Spirosomataceae</taxon>
        <taxon>Dyadobacter</taxon>
    </lineage>
</organism>
<evidence type="ECO:0000313" key="8">
    <source>
        <dbReference type="Proteomes" id="UP000306402"/>
    </source>
</evidence>
<dbReference type="OrthoDB" id="9808161at2"/>
<dbReference type="NCBIfam" id="TIGR02603">
    <property type="entry name" value="CxxCH_TIGR02603"/>
    <property type="match status" value="1"/>
</dbReference>
<dbReference type="InterPro" id="IPR055557">
    <property type="entry name" value="DUF7133"/>
</dbReference>
<evidence type="ECO:0000256" key="5">
    <source>
        <dbReference type="SAM" id="SignalP"/>
    </source>
</evidence>
<dbReference type="Pfam" id="PF23500">
    <property type="entry name" value="DUF7133"/>
    <property type="match status" value="1"/>
</dbReference>
<dbReference type="RefSeq" id="WP_138366098.1">
    <property type="nucleotide sequence ID" value="NZ_VCEJ01000004.1"/>
</dbReference>
<dbReference type="SUPFAM" id="SSF48371">
    <property type="entry name" value="ARM repeat"/>
    <property type="match status" value="1"/>
</dbReference>
<evidence type="ECO:0000256" key="4">
    <source>
        <dbReference type="PROSITE-ProRule" id="PRU00433"/>
    </source>
</evidence>
<keyword evidence="1 4" id="KW-0349">Heme</keyword>
<evidence type="ECO:0000256" key="2">
    <source>
        <dbReference type="ARBA" id="ARBA00022723"/>
    </source>
</evidence>
<keyword evidence="8" id="KW-1185">Reference proteome</keyword>
<proteinExistence type="predicted"/>
<dbReference type="SUPFAM" id="SSF50952">
    <property type="entry name" value="Soluble quinoprotein glucose dehydrogenase"/>
    <property type="match status" value="1"/>
</dbReference>
<feature type="chain" id="PRO_5024429101" evidence="5">
    <location>
        <begin position="24"/>
        <end position="1190"/>
    </location>
</feature>
<dbReference type="NCBIfam" id="TIGR02604">
    <property type="entry name" value="Piru_Ver_Nterm"/>
    <property type="match status" value="1"/>
</dbReference>
<evidence type="ECO:0000256" key="1">
    <source>
        <dbReference type="ARBA" id="ARBA00022617"/>
    </source>
</evidence>
<accession>A0A5R9KWU3</accession>
<dbReference type="Gene3D" id="2.120.10.30">
    <property type="entry name" value="TolB, C-terminal domain"/>
    <property type="match status" value="1"/>
</dbReference>
<evidence type="ECO:0000313" key="7">
    <source>
        <dbReference type="EMBL" id="TLV00724.1"/>
    </source>
</evidence>
<sequence length="1190" mass="132058">MIRSKNLRTSVVLCVTTIFILYAQSCSAPKNKSSKQSVTKNDASENADIYAEHIRTSKFQTPEQEKLDFQLPPGFEVTLFASEPDITKPINMEFDDRGRLWVTQSSEYPIAAGMGDGHDRITILEDKNGDGKAETFTHFNDNLNIPIGIMPMSDGAIAYSIPDLTYFTDENGDGKADSKKTLVAGFGHKDTHGMVNNLIRGYDGWLHVCHGFSNISNVAGSDGDTIKMNSGNTFRVKLDGSRVEQTTFGRVNPFGYAYDEKGYLYSVDCHTKPITQLILGGDYPHFGKKAPVGLGFAPTMMSYDLGSTALAGLVYYTGTQFPETYRNSFFTGDVVTCRIDRNTISYKGSTPVSKKEEPLLVSKDPWFRPVDVKLGPDGSIYIADFYNKIIGHYEVALNHPGRDRVSGRIWKITYKGDQPHQDMKVTDWSKATIEQLLEGLKHPQLNTRMKVADRLVDTWKDKAIHPVKASLVLNAANQAPYVHGLWVLHRLNALDDATLDKALNHENPVVQTHALRILIERKSLTDRHRQMAIKALSASDPFVRRTGAEVLGHFPKGENLALLMDVFEKADAEDSHLKYTAMLGVRNNLKDQRVMWQVPATKWTENQLALLTKTMLDVPSTSAASFVLDYTLNHDLASNDLVNNLEYIGRHVSPYQLDKAIDLINNKFASEPEIQLSLYKTIQAGVKQSGVEPSQKLVAWGTKLSTQFLSGISESGEIWKSRLLVKTGDQLNPWTVSESFLTNVMPAFRIILSEKNGYLPKGALYSVPFKLPAKLSMNVFDNDIHNKPEKKGLSNNSVKIRLANGGKVIGEYRLNQVETSQFKDLIKNTTFNLSTYEGQMGYIEAVDSSAAGSLGFGKLEPAVVEIPAKAPTVIADQRIMAADIAGEYRVKALEPKLREMLKSDWLDYRVRSAAAGALMNIDPKANVQVLAEVFNDPAEVPALREKLAIAMQQASSPSVFEILKKQLAGGARNLQVVIATVLANSQEGISYLLNAFKDEEASPDIANEIAVQERLAIHSNAAQKTQMEKYLATGADERAERQKLIDARIATFKPTAEVAVYGKSVFVQNCSGCHSIQGAGGMVGPQLDGIGNWGTKALTQKILDPNRNITEAFRTYNITLKNDKTLTGLYRRTEGETMVFADLTGQEFSVVKNDMKEYRASKYTLMPDQFRNIIPEKDFYALLDYLLGVK</sequence>
<evidence type="ECO:0000259" key="6">
    <source>
        <dbReference type="PROSITE" id="PS51007"/>
    </source>
</evidence>
<dbReference type="GO" id="GO:0046872">
    <property type="term" value="F:metal ion binding"/>
    <property type="evidence" value="ECO:0007669"/>
    <property type="project" value="UniProtKB-KW"/>
</dbReference>
<comment type="caution">
    <text evidence="7">The sequence shown here is derived from an EMBL/GenBank/DDBJ whole genome shotgun (WGS) entry which is preliminary data.</text>
</comment>
<dbReference type="Gene3D" id="1.25.10.10">
    <property type="entry name" value="Leucine-rich Repeat Variant"/>
    <property type="match status" value="2"/>
</dbReference>
<dbReference type="GO" id="GO:0020037">
    <property type="term" value="F:heme binding"/>
    <property type="evidence" value="ECO:0007669"/>
    <property type="project" value="InterPro"/>
</dbReference>
<dbReference type="InterPro" id="IPR013428">
    <property type="entry name" value="Membrane-bound_put_N"/>
</dbReference>
<dbReference type="InterPro" id="IPR016024">
    <property type="entry name" value="ARM-type_fold"/>
</dbReference>
<dbReference type="InterPro" id="IPR013427">
    <property type="entry name" value="Haem-bd_dom_put"/>
</dbReference>
<dbReference type="PROSITE" id="PS51007">
    <property type="entry name" value="CYTC"/>
    <property type="match status" value="1"/>
</dbReference>
<feature type="signal peptide" evidence="5">
    <location>
        <begin position="1"/>
        <end position="23"/>
    </location>
</feature>
<evidence type="ECO:0000256" key="3">
    <source>
        <dbReference type="ARBA" id="ARBA00023004"/>
    </source>
</evidence>
<dbReference type="Proteomes" id="UP000306402">
    <property type="component" value="Unassembled WGS sequence"/>
</dbReference>
<protein>
    <submittedName>
        <fullName evidence="7">C-type cytochrome</fullName>
    </submittedName>
</protein>
<keyword evidence="2 4" id="KW-0479">Metal-binding</keyword>
<dbReference type="Pfam" id="PF00034">
    <property type="entry name" value="Cytochrom_C"/>
    <property type="match status" value="1"/>
</dbReference>
<dbReference type="InterPro" id="IPR009056">
    <property type="entry name" value="Cyt_c-like_dom"/>
</dbReference>
<dbReference type="EMBL" id="VCEJ01000004">
    <property type="protein sequence ID" value="TLV00724.1"/>
    <property type="molecule type" value="Genomic_DNA"/>
</dbReference>
<dbReference type="Gene3D" id="1.10.760.10">
    <property type="entry name" value="Cytochrome c-like domain"/>
    <property type="match status" value="1"/>
</dbReference>
<dbReference type="InterPro" id="IPR011042">
    <property type="entry name" value="6-blade_b-propeller_TolB-like"/>
</dbReference>
<dbReference type="InterPro" id="IPR011041">
    <property type="entry name" value="Quinoprot_gluc/sorb_DH_b-prop"/>
</dbReference>
<name>A0A5R9KWU3_9BACT</name>